<dbReference type="InterPro" id="IPR029016">
    <property type="entry name" value="GAF-like_dom_sf"/>
</dbReference>
<dbReference type="Pfam" id="PF09339">
    <property type="entry name" value="HTH_IclR"/>
    <property type="match status" value="1"/>
</dbReference>
<evidence type="ECO:0000256" key="1">
    <source>
        <dbReference type="ARBA" id="ARBA00023015"/>
    </source>
</evidence>
<dbReference type="InterPro" id="IPR005471">
    <property type="entry name" value="Tscrpt_reg_IclR_N"/>
</dbReference>
<evidence type="ECO:0000259" key="5">
    <source>
        <dbReference type="PROSITE" id="PS51078"/>
    </source>
</evidence>
<evidence type="ECO:0000256" key="3">
    <source>
        <dbReference type="ARBA" id="ARBA00023163"/>
    </source>
</evidence>
<evidence type="ECO:0000313" key="6">
    <source>
        <dbReference type="EMBL" id="MFK9094348.1"/>
    </source>
</evidence>
<dbReference type="PANTHER" id="PTHR30136">
    <property type="entry name" value="HELIX-TURN-HELIX TRANSCRIPTIONAL REGULATOR, ICLR FAMILY"/>
    <property type="match status" value="1"/>
</dbReference>
<gene>
    <name evidence="6" type="ORF">ACJEBI_23110</name>
</gene>
<feature type="domain" description="IclR-ED" evidence="5">
    <location>
        <begin position="74"/>
        <end position="258"/>
    </location>
</feature>
<dbReference type="Gene3D" id="3.30.450.40">
    <property type="match status" value="1"/>
</dbReference>
<dbReference type="Proteomes" id="UP001623041">
    <property type="component" value="Unassembled WGS sequence"/>
</dbReference>
<keyword evidence="1" id="KW-0805">Transcription regulation</keyword>
<accession>A0ABW8RLE6</accession>
<proteinExistence type="predicted"/>
<evidence type="ECO:0000256" key="2">
    <source>
        <dbReference type="ARBA" id="ARBA00023125"/>
    </source>
</evidence>
<keyword evidence="2" id="KW-0238">DNA-binding</keyword>
<sequence>MANSEKKTNYQIPTIHKAINILELLREKPNLTLKGITTELNLSTSTCYNILCSLENRGFIYKSETTSSYRLGMNLMHLGLSIYHNIDIRNVAKPFLQKLSNEFSETSYLSILDQSSLEGIVIEREQNTKSKLMYVHNIGDKFQLYASSTGKSLLAGLKDNLIDHYLKSNKFIRFTEHTLDKSQLRNEIEKIRINGYAQTISELEVGVVSISASIRSSSNQVVAAISVTGPDSRLLNILPDVITSVKRAALEISTILGYKPPTPNTYL</sequence>
<name>A0ABW8RLE6_9BACI</name>
<evidence type="ECO:0000313" key="7">
    <source>
        <dbReference type="Proteomes" id="UP001623041"/>
    </source>
</evidence>
<dbReference type="Gene3D" id="1.10.10.10">
    <property type="entry name" value="Winged helix-like DNA-binding domain superfamily/Winged helix DNA-binding domain"/>
    <property type="match status" value="1"/>
</dbReference>
<dbReference type="EMBL" id="JBJHQH010000022">
    <property type="protein sequence ID" value="MFK9094348.1"/>
    <property type="molecule type" value="Genomic_DNA"/>
</dbReference>
<keyword evidence="3" id="KW-0804">Transcription</keyword>
<dbReference type="InterPro" id="IPR050707">
    <property type="entry name" value="HTH_MetabolicPath_Reg"/>
</dbReference>
<dbReference type="SUPFAM" id="SSF46785">
    <property type="entry name" value="Winged helix' DNA-binding domain"/>
    <property type="match status" value="1"/>
</dbReference>
<dbReference type="InterPro" id="IPR014757">
    <property type="entry name" value="Tscrpt_reg_IclR_C"/>
</dbReference>
<evidence type="ECO:0000259" key="4">
    <source>
        <dbReference type="PROSITE" id="PS51077"/>
    </source>
</evidence>
<dbReference type="PROSITE" id="PS51077">
    <property type="entry name" value="HTH_ICLR"/>
    <property type="match status" value="1"/>
</dbReference>
<organism evidence="6 7">
    <name type="scientific">Bacillus salipaludis</name>
    <dbReference type="NCBI Taxonomy" id="2547811"/>
    <lineage>
        <taxon>Bacteria</taxon>
        <taxon>Bacillati</taxon>
        <taxon>Bacillota</taxon>
        <taxon>Bacilli</taxon>
        <taxon>Bacillales</taxon>
        <taxon>Bacillaceae</taxon>
        <taxon>Bacillus</taxon>
    </lineage>
</organism>
<reference evidence="6 7" key="1">
    <citation type="submission" date="2024-11" db="EMBL/GenBank/DDBJ databases">
        <authorList>
            <person name="Lucas J.A."/>
        </authorList>
    </citation>
    <scope>NUCLEOTIDE SEQUENCE [LARGE SCALE GENOMIC DNA]</scope>
    <source>
        <strain evidence="6 7">Z 5.4</strain>
    </source>
</reference>
<dbReference type="RefSeq" id="WP_406582822.1">
    <property type="nucleotide sequence ID" value="NZ_JBJHQH010000022.1"/>
</dbReference>
<feature type="domain" description="HTH iclR-type" evidence="4">
    <location>
        <begin position="12"/>
        <end position="73"/>
    </location>
</feature>
<dbReference type="InterPro" id="IPR036390">
    <property type="entry name" value="WH_DNA-bd_sf"/>
</dbReference>
<dbReference type="SMART" id="SM00346">
    <property type="entry name" value="HTH_ICLR"/>
    <property type="match status" value="1"/>
</dbReference>
<dbReference type="SUPFAM" id="SSF55781">
    <property type="entry name" value="GAF domain-like"/>
    <property type="match status" value="1"/>
</dbReference>
<protein>
    <submittedName>
        <fullName evidence="6">IclR family transcriptional regulator</fullName>
    </submittedName>
</protein>
<dbReference type="PROSITE" id="PS51078">
    <property type="entry name" value="ICLR_ED"/>
    <property type="match status" value="1"/>
</dbReference>
<comment type="caution">
    <text evidence="6">The sequence shown here is derived from an EMBL/GenBank/DDBJ whole genome shotgun (WGS) entry which is preliminary data.</text>
</comment>
<dbReference type="Pfam" id="PF01614">
    <property type="entry name" value="IclR_C"/>
    <property type="match status" value="1"/>
</dbReference>
<keyword evidence="7" id="KW-1185">Reference proteome</keyword>
<dbReference type="PANTHER" id="PTHR30136:SF24">
    <property type="entry name" value="HTH-TYPE TRANSCRIPTIONAL REPRESSOR ALLR"/>
    <property type="match status" value="1"/>
</dbReference>
<dbReference type="InterPro" id="IPR036388">
    <property type="entry name" value="WH-like_DNA-bd_sf"/>
</dbReference>